<dbReference type="EMBL" id="JACHEB010000011">
    <property type="protein sequence ID" value="MBB5330781.1"/>
    <property type="molecule type" value="Genomic_DNA"/>
</dbReference>
<dbReference type="InterPro" id="IPR038377">
    <property type="entry name" value="Na/Glc_symporter_sf"/>
</dbReference>
<feature type="transmembrane region" description="Helical" evidence="8">
    <location>
        <begin position="479"/>
        <end position="498"/>
    </location>
</feature>
<dbReference type="Proteomes" id="UP000535182">
    <property type="component" value="Unassembled WGS sequence"/>
</dbReference>
<comment type="similarity">
    <text evidence="2 6">Belongs to the sodium:solute symporter (SSF) (TC 2.A.21) family.</text>
</comment>
<dbReference type="GO" id="GO:0005886">
    <property type="term" value="C:plasma membrane"/>
    <property type="evidence" value="ECO:0007669"/>
    <property type="project" value="TreeGrafter"/>
</dbReference>
<feature type="transmembrane region" description="Helical" evidence="8">
    <location>
        <begin position="445"/>
        <end position="467"/>
    </location>
</feature>
<feature type="transmembrane region" description="Helical" evidence="8">
    <location>
        <begin position="604"/>
        <end position="621"/>
    </location>
</feature>
<evidence type="ECO:0000256" key="1">
    <source>
        <dbReference type="ARBA" id="ARBA00004141"/>
    </source>
</evidence>
<name>A0A9X0QHX1_9BACT</name>
<dbReference type="RefSeq" id="WP_183980518.1">
    <property type="nucleotide sequence ID" value="NZ_JACHEB010000011.1"/>
</dbReference>
<evidence type="ECO:0000256" key="5">
    <source>
        <dbReference type="ARBA" id="ARBA00023136"/>
    </source>
</evidence>
<keyword evidence="10" id="KW-1185">Reference proteome</keyword>
<feature type="transmembrane region" description="Helical" evidence="8">
    <location>
        <begin position="78"/>
        <end position="99"/>
    </location>
</feature>
<evidence type="ECO:0000313" key="9">
    <source>
        <dbReference type="EMBL" id="MBB5330781.1"/>
    </source>
</evidence>
<feature type="transmembrane region" description="Helical" evidence="8">
    <location>
        <begin position="189"/>
        <end position="207"/>
    </location>
</feature>
<evidence type="ECO:0000256" key="3">
    <source>
        <dbReference type="ARBA" id="ARBA00022692"/>
    </source>
</evidence>
<feature type="transmembrane region" description="Helical" evidence="8">
    <location>
        <begin position="243"/>
        <end position="260"/>
    </location>
</feature>
<evidence type="ECO:0000313" key="10">
    <source>
        <dbReference type="Proteomes" id="UP000535182"/>
    </source>
</evidence>
<evidence type="ECO:0000256" key="2">
    <source>
        <dbReference type="ARBA" id="ARBA00006434"/>
    </source>
</evidence>
<gene>
    <name evidence="9" type="ORF">HDF14_004417</name>
</gene>
<dbReference type="InterPro" id="IPR018212">
    <property type="entry name" value="Na/solute_symporter_CS"/>
</dbReference>
<comment type="subcellular location">
    <subcellularLocation>
        <location evidence="1">Membrane</location>
        <topology evidence="1">Multi-pass membrane protein</topology>
    </subcellularLocation>
</comment>
<feature type="transmembrane region" description="Helical" evidence="8">
    <location>
        <begin position="281"/>
        <end position="302"/>
    </location>
</feature>
<dbReference type="InterPro" id="IPR001734">
    <property type="entry name" value="Na/solute_symporter"/>
</dbReference>
<dbReference type="PANTHER" id="PTHR11819">
    <property type="entry name" value="SOLUTE CARRIER FAMILY 5"/>
    <property type="match status" value="1"/>
</dbReference>
<reference evidence="9 10" key="1">
    <citation type="submission" date="2020-08" db="EMBL/GenBank/DDBJ databases">
        <title>Genomic Encyclopedia of Type Strains, Phase IV (KMG-V): Genome sequencing to study the core and pangenomes of soil and plant-associated prokaryotes.</title>
        <authorList>
            <person name="Whitman W."/>
        </authorList>
    </citation>
    <scope>NUCLEOTIDE SEQUENCE [LARGE SCALE GENOMIC DNA]</scope>
    <source>
        <strain evidence="9 10">X5P2</strain>
    </source>
</reference>
<comment type="caution">
    <text evidence="9">The sequence shown here is derived from an EMBL/GenBank/DDBJ whole genome shotgun (WGS) entry which is preliminary data.</text>
</comment>
<keyword evidence="5 8" id="KW-0472">Membrane</keyword>
<dbReference type="Gene3D" id="1.20.1730.10">
    <property type="entry name" value="Sodium/glucose cotransporter"/>
    <property type="match status" value="1"/>
</dbReference>
<dbReference type="PANTHER" id="PTHR11819:SF195">
    <property type="entry name" value="SODIUM_GLUCOSE COTRANSPORTER 4"/>
    <property type="match status" value="1"/>
</dbReference>
<keyword evidence="3 8" id="KW-0812">Transmembrane</keyword>
<feature type="transmembrane region" description="Helical" evidence="8">
    <location>
        <begin position="386"/>
        <end position="410"/>
    </location>
</feature>
<dbReference type="Pfam" id="PF00474">
    <property type="entry name" value="SSF"/>
    <property type="match status" value="2"/>
</dbReference>
<feature type="transmembrane region" description="Helical" evidence="8">
    <location>
        <begin position="37"/>
        <end position="58"/>
    </location>
</feature>
<feature type="transmembrane region" description="Helical" evidence="8">
    <location>
        <begin position="158"/>
        <end position="177"/>
    </location>
</feature>
<evidence type="ECO:0000256" key="8">
    <source>
        <dbReference type="SAM" id="Phobius"/>
    </source>
</evidence>
<sequence length="622" mass="67451">MNLSIIDWLIMLVYFVFVLGIGFALKRYMRTSNDFFLAGRSIPAWVCGLAFISANLGAQEVIGMGASGAKYGIITSHFYWIGAIPAMVFVGIFMMPFYYGSKARSVPEYLRMRFDEKTRAVNAFTFAIMTVLSSGISMYAMALLIQTLGLLHGVIPDAYIFHVSVFLSAIIVLGYIFLGGLTSAIYNEVLQFFLIVAGFAPLVWIGLRNVGGWQGIKRTLPATMTHSWRGMAHASTNTLGVEWVGLAMGLGFVLSFGYWCTDFLVIQRAMAADSEVSARRVPLIAAIPKMFFPFLVILPGLIAVTVTSHMAGAGQGTPAVQNESVILSGAQRAEPKDLHFNAAAPSTAPLPLDEQHPHGIIPEKTNPVTGQPVLDSRGNPVYNYDLAIPVMLLHFFPTGILGLGLTALLASFMSGMAGNVTAFNTVWTYDIYQAYINKRGTDAHYLWMGRMATIGGVALSVAAAYLVTNFNNIMDALQLVFSIVNAPLFATFLLGMFWKRTTGHGAFTGLIAGTGAALLHHGLTLPADATPGIHGGWIAIVHHYPSDMAQNFWTAIFAFTVNLLVTMAVSLATTPRPEAELVGLVYSLTPRPIENHLSWYQKPATLGLVVLAMLIVLNLVFA</sequence>
<feature type="transmembrane region" description="Helical" evidence="8">
    <location>
        <begin position="120"/>
        <end position="146"/>
    </location>
</feature>
<evidence type="ECO:0000256" key="7">
    <source>
        <dbReference type="SAM" id="MobiDB-lite"/>
    </source>
</evidence>
<dbReference type="GO" id="GO:0005412">
    <property type="term" value="F:D-glucose:sodium symporter activity"/>
    <property type="evidence" value="ECO:0007669"/>
    <property type="project" value="TreeGrafter"/>
</dbReference>
<dbReference type="PROSITE" id="PS50283">
    <property type="entry name" value="NA_SOLUT_SYMP_3"/>
    <property type="match status" value="1"/>
</dbReference>
<proteinExistence type="inferred from homology"/>
<accession>A0A9X0QHX1</accession>
<evidence type="ECO:0000256" key="4">
    <source>
        <dbReference type="ARBA" id="ARBA00022989"/>
    </source>
</evidence>
<evidence type="ECO:0000256" key="6">
    <source>
        <dbReference type="RuleBase" id="RU362091"/>
    </source>
</evidence>
<feature type="transmembrane region" description="Helical" evidence="8">
    <location>
        <begin position="6"/>
        <end position="25"/>
    </location>
</feature>
<feature type="region of interest" description="Disordered" evidence="7">
    <location>
        <begin position="347"/>
        <end position="370"/>
    </location>
</feature>
<organism evidence="9 10">
    <name type="scientific">Tunturiibacter gelidiferens</name>
    <dbReference type="NCBI Taxonomy" id="3069689"/>
    <lineage>
        <taxon>Bacteria</taxon>
        <taxon>Pseudomonadati</taxon>
        <taxon>Acidobacteriota</taxon>
        <taxon>Terriglobia</taxon>
        <taxon>Terriglobales</taxon>
        <taxon>Acidobacteriaceae</taxon>
        <taxon>Tunturiibacter</taxon>
    </lineage>
</organism>
<feature type="transmembrane region" description="Helical" evidence="8">
    <location>
        <begin position="552"/>
        <end position="572"/>
    </location>
</feature>
<dbReference type="AlphaFoldDB" id="A0A9X0QHX1"/>
<keyword evidence="4 8" id="KW-1133">Transmembrane helix</keyword>
<dbReference type="PROSITE" id="PS00457">
    <property type="entry name" value="NA_SOLUT_SYMP_2"/>
    <property type="match status" value="1"/>
</dbReference>
<protein>
    <submittedName>
        <fullName evidence="9">SSS family solute:Na+ symporter</fullName>
    </submittedName>
</protein>
<dbReference type="CDD" id="cd11478">
    <property type="entry name" value="SLC5sbd_u2"/>
    <property type="match status" value="1"/>
</dbReference>